<dbReference type="PROSITE" id="PS50949">
    <property type="entry name" value="HTH_GNTR"/>
    <property type="match status" value="1"/>
</dbReference>
<evidence type="ECO:0000256" key="1">
    <source>
        <dbReference type="ARBA" id="ARBA00023015"/>
    </source>
</evidence>
<dbReference type="InterPro" id="IPR000524">
    <property type="entry name" value="Tscrpt_reg_HTH_GntR"/>
</dbReference>
<dbReference type="AlphaFoldDB" id="F2JHB4"/>
<keyword evidence="2" id="KW-0238">DNA-binding</keyword>
<proteinExistence type="predicted"/>
<dbReference type="GO" id="GO:0003700">
    <property type="term" value="F:DNA-binding transcription factor activity"/>
    <property type="evidence" value="ECO:0007669"/>
    <property type="project" value="InterPro"/>
</dbReference>
<sequence length="123" mass="14295">MTIYLDYSSSLPMYEQIKEAIKQNIYNGELTHHDPLPSIRQLAKDLNVSMMTTKRAYTDLEHEGFIYTLSGKGTFVKLPDLTEVLYAHQQKLLLSYTDATQKMYEIGILKKDLLKIIETIYKE</sequence>
<evidence type="ECO:0000259" key="4">
    <source>
        <dbReference type="PROSITE" id="PS50949"/>
    </source>
</evidence>
<evidence type="ECO:0000256" key="3">
    <source>
        <dbReference type="ARBA" id="ARBA00023163"/>
    </source>
</evidence>
<accession>F2JHB4</accession>
<dbReference type="PRINTS" id="PR00035">
    <property type="entry name" value="HTHGNTR"/>
</dbReference>
<keyword evidence="3" id="KW-0804">Transcription</keyword>
<reference evidence="5 6" key="1">
    <citation type="journal article" date="2011" name="J. Bacteriol.">
        <title>Complete genome sequence of the cellulose-degrading bacterium Cellulosilyticum lentocellum.</title>
        <authorList>
            <consortium name="US DOE Joint Genome Institute"/>
            <person name="Miller D.A."/>
            <person name="Suen G."/>
            <person name="Bruce D."/>
            <person name="Copeland A."/>
            <person name="Cheng J.F."/>
            <person name="Detter C."/>
            <person name="Goodwin L.A."/>
            <person name="Han C.S."/>
            <person name="Hauser L.J."/>
            <person name="Land M.L."/>
            <person name="Lapidus A."/>
            <person name="Lucas S."/>
            <person name="Meincke L."/>
            <person name="Pitluck S."/>
            <person name="Tapia R."/>
            <person name="Teshima H."/>
            <person name="Woyke T."/>
            <person name="Fox B.G."/>
            <person name="Angert E.R."/>
            <person name="Currie C.R."/>
        </authorList>
    </citation>
    <scope>NUCLEOTIDE SEQUENCE [LARGE SCALE GENOMIC DNA]</scope>
    <source>
        <strain evidence="6">ATCC 49066 / DSM 5427 / NCIMB 11756 / RHM5</strain>
    </source>
</reference>
<dbReference type="SMART" id="SM00345">
    <property type="entry name" value="HTH_GNTR"/>
    <property type="match status" value="1"/>
</dbReference>
<dbReference type="Proteomes" id="UP000008467">
    <property type="component" value="Chromosome"/>
</dbReference>
<dbReference type="HOGENOM" id="CLU_017584_10_4_9"/>
<dbReference type="InterPro" id="IPR036390">
    <property type="entry name" value="WH_DNA-bd_sf"/>
</dbReference>
<dbReference type="KEGG" id="cle:Clole_1285"/>
<dbReference type="CDD" id="cd07377">
    <property type="entry name" value="WHTH_GntR"/>
    <property type="match status" value="1"/>
</dbReference>
<evidence type="ECO:0000313" key="6">
    <source>
        <dbReference type="Proteomes" id="UP000008467"/>
    </source>
</evidence>
<dbReference type="EMBL" id="CP002582">
    <property type="protein sequence ID" value="ADZ83012.1"/>
    <property type="molecule type" value="Genomic_DNA"/>
</dbReference>
<dbReference type="GO" id="GO:0003677">
    <property type="term" value="F:DNA binding"/>
    <property type="evidence" value="ECO:0007669"/>
    <property type="project" value="UniProtKB-KW"/>
</dbReference>
<dbReference type="Gene3D" id="1.10.10.10">
    <property type="entry name" value="Winged helix-like DNA-binding domain superfamily/Winged helix DNA-binding domain"/>
    <property type="match status" value="1"/>
</dbReference>
<dbReference type="STRING" id="642492.Clole_1285"/>
<name>F2JHB4_CELLD</name>
<feature type="domain" description="HTH gntR-type" evidence="4">
    <location>
        <begin position="11"/>
        <end position="79"/>
    </location>
</feature>
<dbReference type="Pfam" id="PF00392">
    <property type="entry name" value="GntR"/>
    <property type="match status" value="1"/>
</dbReference>
<dbReference type="InterPro" id="IPR036388">
    <property type="entry name" value="WH-like_DNA-bd_sf"/>
</dbReference>
<gene>
    <name evidence="5" type="ordered locus">Clole_1285</name>
</gene>
<evidence type="ECO:0000313" key="5">
    <source>
        <dbReference type="EMBL" id="ADZ83012.1"/>
    </source>
</evidence>
<dbReference type="eggNOG" id="COG1725">
    <property type="taxonomic scope" value="Bacteria"/>
</dbReference>
<keyword evidence="6" id="KW-1185">Reference proteome</keyword>
<dbReference type="SUPFAM" id="SSF46785">
    <property type="entry name" value="Winged helix' DNA-binding domain"/>
    <property type="match status" value="1"/>
</dbReference>
<evidence type="ECO:0000256" key="2">
    <source>
        <dbReference type="ARBA" id="ARBA00023125"/>
    </source>
</evidence>
<dbReference type="RefSeq" id="WP_013656311.1">
    <property type="nucleotide sequence ID" value="NC_015275.1"/>
</dbReference>
<keyword evidence="1" id="KW-0805">Transcription regulation</keyword>
<dbReference type="PANTHER" id="PTHR38445:SF7">
    <property type="entry name" value="GNTR-FAMILY TRANSCRIPTIONAL REGULATOR"/>
    <property type="match status" value="1"/>
</dbReference>
<protein>
    <submittedName>
        <fullName evidence="5">Transcriptional regulator, GntR family</fullName>
    </submittedName>
</protein>
<organism evidence="5 6">
    <name type="scientific">Cellulosilyticum lentocellum (strain ATCC 49066 / DSM 5427 / NCIMB 11756 / RHM5)</name>
    <name type="common">Clostridium lentocellum</name>
    <dbReference type="NCBI Taxonomy" id="642492"/>
    <lineage>
        <taxon>Bacteria</taxon>
        <taxon>Bacillati</taxon>
        <taxon>Bacillota</taxon>
        <taxon>Clostridia</taxon>
        <taxon>Lachnospirales</taxon>
        <taxon>Cellulosilyticaceae</taxon>
        <taxon>Cellulosilyticum</taxon>
    </lineage>
</organism>
<dbReference type="PANTHER" id="PTHR38445">
    <property type="entry name" value="HTH-TYPE TRANSCRIPTIONAL REPRESSOR YTRA"/>
    <property type="match status" value="1"/>
</dbReference>